<dbReference type="SUPFAM" id="SSF48371">
    <property type="entry name" value="ARM repeat"/>
    <property type="match status" value="1"/>
</dbReference>
<reference evidence="11 12" key="3">
    <citation type="submission" date="2019-11" db="EMBL/GenBank/DDBJ databases">
        <title>A de novo genome assembly of a pear dwarfing rootstock.</title>
        <authorList>
            <person name="Wang F."/>
            <person name="Wang J."/>
            <person name="Li S."/>
            <person name="Zhang Y."/>
            <person name="Fang M."/>
            <person name="Ma L."/>
            <person name="Zhao Y."/>
            <person name="Jiang S."/>
        </authorList>
    </citation>
    <scope>NUCLEOTIDE SEQUENCE [LARGE SCALE GENOMIC DNA]</scope>
    <source>
        <strain evidence="11">S2</strain>
        <tissue evidence="11">Leaf</tissue>
    </source>
</reference>
<dbReference type="InterPro" id="IPR016024">
    <property type="entry name" value="ARM-type_fold"/>
</dbReference>
<evidence type="ECO:0000256" key="8">
    <source>
        <dbReference type="SAM" id="Coils"/>
    </source>
</evidence>
<evidence type="ECO:0000256" key="9">
    <source>
        <dbReference type="SAM" id="MobiDB-lite"/>
    </source>
</evidence>
<feature type="domain" description="Kinesin motor" evidence="10">
    <location>
        <begin position="392"/>
        <end position="717"/>
    </location>
</feature>
<reference evidence="11 12" key="1">
    <citation type="submission" date="2019-09" db="EMBL/GenBank/DDBJ databases">
        <authorList>
            <person name="Ou C."/>
        </authorList>
    </citation>
    <scope>NUCLEOTIDE SEQUENCE [LARGE SCALE GENOMIC DNA]</scope>
    <source>
        <strain evidence="11">S2</strain>
        <tissue evidence="11">Leaf</tissue>
    </source>
</reference>
<dbReference type="InterPro" id="IPR027417">
    <property type="entry name" value="P-loop_NTPase"/>
</dbReference>
<keyword evidence="2" id="KW-0493">Microtubule</keyword>
<keyword evidence="5 8" id="KW-0175">Coiled coil</keyword>
<feature type="binding site" evidence="7">
    <location>
        <begin position="470"/>
        <end position="477"/>
    </location>
    <ligand>
        <name>ATP</name>
        <dbReference type="ChEBI" id="CHEBI:30616"/>
    </ligand>
</feature>
<evidence type="ECO:0000256" key="6">
    <source>
        <dbReference type="ARBA" id="ARBA00023175"/>
    </source>
</evidence>
<comment type="similarity">
    <text evidence="1">Belongs to the TRAFAC class myosin-kinesin ATPase superfamily. Kinesin family. KIN-14 subfamily.</text>
</comment>
<dbReference type="SMART" id="SM00129">
    <property type="entry name" value="KISc"/>
    <property type="match status" value="1"/>
</dbReference>
<proteinExistence type="inferred from homology"/>
<evidence type="ECO:0000313" key="11">
    <source>
        <dbReference type="EMBL" id="KAB2629814.1"/>
    </source>
</evidence>
<feature type="compositionally biased region" description="Polar residues" evidence="9">
    <location>
        <begin position="892"/>
        <end position="911"/>
    </location>
</feature>
<gene>
    <name evidence="11" type="ORF">D8674_007333</name>
</gene>
<evidence type="ECO:0000256" key="4">
    <source>
        <dbReference type="ARBA" id="ARBA00022840"/>
    </source>
</evidence>
<feature type="coiled-coil region" evidence="8">
    <location>
        <begin position="720"/>
        <end position="762"/>
    </location>
</feature>
<comment type="caution">
    <text evidence="11">The sequence shown here is derived from an EMBL/GenBank/DDBJ whole genome shotgun (WGS) entry which is preliminary data.</text>
</comment>
<dbReference type="InterPro" id="IPR027640">
    <property type="entry name" value="Kinesin-like_fam"/>
</dbReference>
<evidence type="ECO:0000256" key="2">
    <source>
        <dbReference type="ARBA" id="ARBA00022701"/>
    </source>
</evidence>
<feature type="region of interest" description="Disordered" evidence="9">
    <location>
        <begin position="879"/>
        <end position="927"/>
    </location>
</feature>
<dbReference type="PANTHER" id="PTHR47972:SF9">
    <property type="entry name" value="KINESIN-LIKE PROTEIN KIN-14U"/>
    <property type="match status" value="1"/>
</dbReference>
<dbReference type="PRINTS" id="PR00380">
    <property type="entry name" value="KINESINHEAVY"/>
</dbReference>
<feature type="compositionally biased region" description="Basic residues" evidence="9">
    <location>
        <begin position="916"/>
        <end position="927"/>
    </location>
</feature>
<dbReference type="PROSITE" id="PS50067">
    <property type="entry name" value="KINESIN_MOTOR_2"/>
    <property type="match status" value="1"/>
</dbReference>
<name>A0A5N5I2J2_9ROSA</name>
<dbReference type="SUPFAM" id="SSF52540">
    <property type="entry name" value="P-loop containing nucleoside triphosphate hydrolases"/>
    <property type="match status" value="1"/>
</dbReference>
<dbReference type="AlphaFoldDB" id="A0A5N5I2J2"/>
<keyword evidence="3 7" id="KW-0547">Nucleotide-binding</keyword>
<evidence type="ECO:0000256" key="5">
    <source>
        <dbReference type="ARBA" id="ARBA00023054"/>
    </source>
</evidence>
<feature type="region of interest" description="Disordered" evidence="9">
    <location>
        <begin position="788"/>
        <end position="841"/>
    </location>
</feature>
<feature type="compositionally biased region" description="Polar residues" evidence="9">
    <location>
        <begin position="805"/>
        <end position="822"/>
    </location>
</feature>
<dbReference type="PANTHER" id="PTHR47972">
    <property type="entry name" value="KINESIN-LIKE PROTEIN KLP-3"/>
    <property type="match status" value="1"/>
</dbReference>
<dbReference type="EMBL" id="SMOL01000143">
    <property type="protein sequence ID" value="KAB2629814.1"/>
    <property type="molecule type" value="Genomic_DNA"/>
</dbReference>
<protein>
    <submittedName>
        <fullName evidence="11">Kinesin-like protein KIFC3</fullName>
    </submittedName>
</protein>
<dbReference type="GO" id="GO:0007018">
    <property type="term" value="P:microtubule-based movement"/>
    <property type="evidence" value="ECO:0007669"/>
    <property type="project" value="InterPro"/>
</dbReference>
<dbReference type="OrthoDB" id="3176171at2759"/>
<reference evidence="12" key="2">
    <citation type="submission" date="2019-10" db="EMBL/GenBank/DDBJ databases">
        <title>A de novo genome assembly of a pear dwarfing rootstock.</title>
        <authorList>
            <person name="Wang F."/>
            <person name="Wang J."/>
            <person name="Li S."/>
            <person name="Zhang Y."/>
            <person name="Fang M."/>
            <person name="Ma L."/>
            <person name="Zhao Y."/>
            <person name="Jiang S."/>
        </authorList>
    </citation>
    <scope>NUCLEOTIDE SEQUENCE [LARGE SCALE GENOMIC DNA]</scope>
</reference>
<dbReference type="Pfam" id="PF00225">
    <property type="entry name" value="Kinesin"/>
    <property type="match status" value="1"/>
</dbReference>
<keyword evidence="4 7" id="KW-0067">ATP-binding</keyword>
<evidence type="ECO:0000259" key="10">
    <source>
        <dbReference type="PROSITE" id="PS50067"/>
    </source>
</evidence>
<evidence type="ECO:0000256" key="7">
    <source>
        <dbReference type="PROSITE-ProRule" id="PRU00283"/>
    </source>
</evidence>
<evidence type="ECO:0000256" key="1">
    <source>
        <dbReference type="ARBA" id="ARBA00010899"/>
    </source>
</evidence>
<keyword evidence="12" id="KW-1185">Reference proteome</keyword>
<evidence type="ECO:0000256" key="3">
    <source>
        <dbReference type="ARBA" id="ARBA00022741"/>
    </source>
</evidence>
<dbReference type="FunFam" id="3.40.850.10:FF:000074">
    <property type="entry name" value="p-loop containing nucleoside triphosphate hydrolase superfamily protein"/>
    <property type="match status" value="1"/>
</dbReference>
<feature type="compositionally biased region" description="Basic and acidic residues" evidence="9">
    <location>
        <begin position="788"/>
        <end position="804"/>
    </location>
</feature>
<dbReference type="GO" id="GO:0005874">
    <property type="term" value="C:microtubule"/>
    <property type="evidence" value="ECO:0007669"/>
    <property type="project" value="UniProtKB-KW"/>
</dbReference>
<keyword evidence="6 7" id="KW-0505">Motor protein</keyword>
<dbReference type="Gene3D" id="3.40.850.10">
    <property type="entry name" value="Kinesin motor domain"/>
    <property type="match status" value="1"/>
</dbReference>
<dbReference type="GO" id="GO:0008017">
    <property type="term" value="F:microtubule binding"/>
    <property type="evidence" value="ECO:0007669"/>
    <property type="project" value="InterPro"/>
</dbReference>
<dbReference type="GO" id="GO:0003777">
    <property type="term" value="F:microtubule motor activity"/>
    <property type="evidence" value="ECO:0007669"/>
    <property type="project" value="InterPro"/>
</dbReference>
<sequence>MCEWIGTPFAGNWFVLWGLTGKNIVELRNGPWADVETGSDSGYGNGLSDENQVVTALSISLSLAALAEAAAPYAFQEQTSDDVNAMLNGFGAVVNSLGHLPPICRNTKWRLNNKGAKADTSYRSYFENCCCHEAVPSGANDASSWCLSFTVLPALMNEYRVPELNVEKGVLKSLSFLFEYIGEMGKGYIYAVTPLLKDALMDRDIVHRQTAASAVKHMALGVAGLGCEEDALVHLLNYVRPNIFETSPQVINAVMEAIEGISPGLQSTNTETHSASQSVVELLRFGGLKENEQISLLSVNVNESFQLSSSPMESSNGPDSTDGLPSIDFSDSPPPLPTICTDVNVVPEHERNELQQSISNLEGEIAQLKQKQKFLDEKRRESLNKIIDIKGSIRVFCRVRPFLVIDRRRIREPISAASEKIAVKTAGTRKEFDFDKVFPQETSQENVFAEVEPILRSALDGHNVCIFAHGQTGTGKTYTMDGTSEEPGIIPRALKELFCQASLDSSSSISFSMSMLEVYMGNLRDLLSPKPANRTYETVTRCNLNIQTDPKGMVEIEGLTEVQIVDFAKARWWYNRGRRVRSTSWTNVNEASSRSHCLTRITIFRNGDALEAKREVGKLWMVDLGGSERLLKTGATGLTLDEGRAINLSLSALGDVIAALRRKRGHVPYRNSKLTQILKDSLGHGSKVLMLVHVSPCEEDVGETICSLSFAKRARAIECNRELSEDLKMHREKRVKELEEDMREAEEECHKVKNQIQKVDLLLRKNINLFAATYGHLKDETAPISPKEVSREVIETPRKPEKGSRGNNISNSLPRFMTSTAASRHRQSSAERDKVGKARSLRSVARSSIQFTASQSMSYSDPQIKAILQNSIRKSRYAQEAADTLPAESPKCNGSESSKTRSKLVTSSDPNLRTMLGRHRRRMSDLI</sequence>
<organism evidence="11 12">
    <name type="scientific">Pyrus ussuriensis x Pyrus communis</name>
    <dbReference type="NCBI Taxonomy" id="2448454"/>
    <lineage>
        <taxon>Eukaryota</taxon>
        <taxon>Viridiplantae</taxon>
        <taxon>Streptophyta</taxon>
        <taxon>Embryophyta</taxon>
        <taxon>Tracheophyta</taxon>
        <taxon>Spermatophyta</taxon>
        <taxon>Magnoliopsida</taxon>
        <taxon>eudicotyledons</taxon>
        <taxon>Gunneridae</taxon>
        <taxon>Pentapetalae</taxon>
        <taxon>rosids</taxon>
        <taxon>fabids</taxon>
        <taxon>Rosales</taxon>
        <taxon>Rosaceae</taxon>
        <taxon>Amygdaloideae</taxon>
        <taxon>Maleae</taxon>
        <taxon>Pyrus</taxon>
    </lineage>
</organism>
<dbReference type="Proteomes" id="UP000327157">
    <property type="component" value="Chromosome 12"/>
</dbReference>
<dbReference type="InterPro" id="IPR036961">
    <property type="entry name" value="Kinesin_motor_dom_sf"/>
</dbReference>
<dbReference type="GO" id="GO:0005524">
    <property type="term" value="F:ATP binding"/>
    <property type="evidence" value="ECO:0007669"/>
    <property type="project" value="UniProtKB-UniRule"/>
</dbReference>
<feature type="coiled-coil region" evidence="8">
    <location>
        <begin position="351"/>
        <end position="385"/>
    </location>
</feature>
<accession>A0A5N5I2J2</accession>
<dbReference type="InterPro" id="IPR001752">
    <property type="entry name" value="Kinesin_motor_dom"/>
</dbReference>
<evidence type="ECO:0000313" key="12">
    <source>
        <dbReference type="Proteomes" id="UP000327157"/>
    </source>
</evidence>